<organism evidence="1 2">
    <name type="scientific">Willisornis vidua</name>
    <name type="common">Xingu scale-backed antbird</name>
    <dbReference type="NCBI Taxonomy" id="1566151"/>
    <lineage>
        <taxon>Eukaryota</taxon>
        <taxon>Metazoa</taxon>
        <taxon>Chordata</taxon>
        <taxon>Craniata</taxon>
        <taxon>Vertebrata</taxon>
        <taxon>Euteleostomi</taxon>
        <taxon>Archelosauria</taxon>
        <taxon>Archosauria</taxon>
        <taxon>Dinosauria</taxon>
        <taxon>Saurischia</taxon>
        <taxon>Theropoda</taxon>
        <taxon>Coelurosauria</taxon>
        <taxon>Aves</taxon>
        <taxon>Neognathae</taxon>
        <taxon>Neoaves</taxon>
        <taxon>Telluraves</taxon>
        <taxon>Australaves</taxon>
        <taxon>Passeriformes</taxon>
        <taxon>Thamnophilidae</taxon>
        <taxon>Willisornis</taxon>
    </lineage>
</organism>
<keyword evidence="2" id="KW-1185">Reference proteome</keyword>
<dbReference type="EMBL" id="WHWB01034085">
    <property type="protein sequence ID" value="KAJ7414085.1"/>
    <property type="molecule type" value="Genomic_DNA"/>
</dbReference>
<gene>
    <name evidence="1" type="ORF">WISP_86313</name>
</gene>
<dbReference type="Proteomes" id="UP001145742">
    <property type="component" value="Unassembled WGS sequence"/>
</dbReference>
<name>A0ABQ9D822_9PASS</name>
<comment type="caution">
    <text evidence="1">The sequence shown here is derived from an EMBL/GenBank/DDBJ whole genome shotgun (WGS) entry which is preliminary data.</text>
</comment>
<sequence>MEDNGGAEIHLEPVDKPMSEQASLCHAYEVVVFHYCHVTAEGTEAISRSPTMARNWSQASQTRAVFASGMNLYMCPWLPFGQSSERIKCTDQSLPPLSGVSQAVVTAPPLVSDLTEARGIWGEIKDVNHPVTVIKRERQQGRGWITQ</sequence>
<protein>
    <submittedName>
        <fullName evidence="1">Uncharacterized protein</fullName>
    </submittedName>
</protein>
<proteinExistence type="predicted"/>
<reference evidence="1" key="1">
    <citation type="submission" date="2019-10" db="EMBL/GenBank/DDBJ databases">
        <authorList>
            <person name="Soares A.E.R."/>
            <person name="Aleixo A."/>
            <person name="Schneider P."/>
            <person name="Miyaki C.Y."/>
            <person name="Schneider M.P."/>
            <person name="Mello C."/>
            <person name="Vasconcelos A.T.R."/>
        </authorList>
    </citation>
    <scope>NUCLEOTIDE SEQUENCE</scope>
    <source>
        <tissue evidence="1">Muscle</tissue>
    </source>
</reference>
<evidence type="ECO:0000313" key="2">
    <source>
        <dbReference type="Proteomes" id="UP001145742"/>
    </source>
</evidence>
<evidence type="ECO:0000313" key="1">
    <source>
        <dbReference type="EMBL" id="KAJ7414085.1"/>
    </source>
</evidence>
<accession>A0ABQ9D822</accession>